<keyword evidence="2" id="KW-0732">Signal</keyword>
<dbReference type="GO" id="GO:1990023">
    <property type="term" value="C:mitotic spindle midzone"/>
    <property type="evidence" value="ECO:0007669"/>
    <property type="project" value="TreeGrafter"/>
</dbReference>
<dbReference type="PANTHER" id="PTHR19321:SF1">
    <property type="entry name" value="PROTEIN REGULATOR OF CYTOKINESIS 1"/>
    <property type="match status" value="1"/>
</dbReference>
<evidence type="ECO:0000256" key="2">
    <source>
        <dbReference type="SAM" id="SignalP"/>
    </source>
</evidence>
<organism evidence="3 4">
    <name type="scientific">Monopterus albus</name>
    <name type="common">Swamp eel</name>
    <dbReference type="NCBI Taxonomy" id="43700"/>
    <lineage>
        <taxon>Eukaryota</taxon>
        <taxon>Metazoa</taxon>
        <taxon>Chordata</taxon>
        <taxon>Craniata</taxon>
        <taxon>Vertebrata</taxon>
        <taxon>Euteleostomi</taxon>
        <taxon>Actinopterygii</taxon>
        <taxon>Neopterygii</taxon>
        <taxon>Teleostei</taxon>
        <taxon>Neoteleostei</taxon>
        <taxon>Acanthomorphata</taxon>
        <taxon>Anabantaria</taxon>
        <taxon>Synbranchiformes</taxon>
        <taxon>Synbranchidae</taxon>
        <taxon>Monopterus</taxon>
    </lineage>
</organism>
<dbReference type="InterPro" id="IPR007145">
    <property type="entry name" value="MAP65_Ase1_PRC1"/>
</dbReference>
<proteinExistence type="predicted"/>
<reference evidence="3" key="1">
    <citation type="submission" date="2025-08" db="UniProtKB">
        <authorList>
            <consortium name="Ensembl"/>
        </authorList>
    </citation>
    <scope>IDENTIFICATION</scope>
</reference>
<feature type="coiled-coil region" evidence="1">
    <location>
        <begin position="278"/>
        <end position="305"/>
    </location>
</feature>
<dbReference type="AlphaFoldDB" id="A0A3Q3QPG4"/>
<protein>
    <recommendedName>
        <fullName evidence="5">Protein regulator of cytokinesis 1a</fullName>
    </recommendedName>
</protein>
<accession>A0A3Q3QPG4</accession>
<evidence type="ECO:0000313" key="3">
    <source>
        <dbReference type="Ensembl" id="ENSMALP00000017106.1"/>
    </source>
</evidence>
<dbReference type="Proteomes" id="UP000261600">
    <property type="component" value="Unplaced"/>
</dbReference>
<dbReference type="GO" id="GO:0008017">
    <property type="term" value="F:microtubule binding"/>
    <property type="evidence" value="ECO:0007669"/>
    <property type="project" value="InterPro"/>
</dbReference>
<evidence type="ECO:0000256" key="1">
    <source>
        <dbReference type="SAM" id="Coils"/>
    </source>
</evidence>
<dbReference type="Pfam" id="PF03999">
    <property type="entry name" value="MAP65_ASE1"/>
    <property type="match status" value="2"/>
</dbReference>
<feature type="chain" id="PRO_5018721229" description="Protein regulator of cytokinesis 1a" evidence="2">
    <location>
        <begin position="25"/>
        <end position="573"/>
    </location>
</feature>
<dbReference type="STRING" id="43700.ENSMALP00000017106"/>
<reference evidence="3" key="2">
    <citation type="submission" date="2025-09" db="UniProtKB">
        <authorList>
            <consortium name="Ensembl"/>
        </authorList>
    </citation>
    <scope>IDENTIFICATION</scope>
</reference>
<dbReference type="PANTHER" id="PTHR19321">
    <property type="entry name" value="PROTEIN REGULATOR OF CYTOKINESIS 1 PRC1-RELATED"/>
    <property type="match status" value="1"/>
</dbReference>
<dbReference type="GO" id="GO:0051256">
    <property type="term" value="P:mitotic spindle midzone assembly"/>
    <property type="evidence" value="ECO:0007669"/>
    <property type="project" value="TreeGrafter"/>
</dbReference>
<keyword evidence="4" id="KW-1185">Reference proteome</keyword>
<dbReference type="GO" id="GO:0005737">
    <property type="term" value="C:cytoplasm"/>
    <property type="evidence" value="ECO:0007669"/>
    <property type="project" value="TreeGrafter"/>
</dbReference>
<dbReference type="Gene3D" id="1.20.58.1520">
    <property type="match status" value="1"/>
</dbReference>
<dbReference type="Ensembl" id="ENSMALT00000017443.1">
    <property type="protein sequence ID" value="ENSMALP00000017106.1"/>
    <property type="gene ID" value="ENSMALG00000011950.1"/>
</dbReference>
<sequence length="573" mass="66799">MASGKEGFLLQFLLLRKLFHATKSVAYFNRTMARLQSIWEEIGIPEEQRLNRTKAVHKHIKGLLDLMIDEEEALKEKLEKNIEINHKELSKLCSELQLPPFEEEVGYTMLQKEKNSRTHLEVMEQHRRQRMEELKDFIVKDYKLCDIMRTTPFSVDHDAVPSLKQLETYRAYIDDLTKEKDRCHDEFMSIKKDIVVCMDDLEQQPETSFEMDVMYGDEEAFCLSNDNMSALKLLLNQLQERKTEKEVRCSAFRTKIQELWDRLQIPQEEREALSEHMVKSKKKNIEALQAEIQRLEVLKMQSMESIIEAIRAKIAVLWDKCFCSQEQRDLLINFKKANDPSRFNNRGGNLLKEEKQRTDLQKSLPKLEKLLKAQIPVWEQEHGKKFLVHGQNFLEYVQQQWDHHHTEKEREKLERQLKKTKQIQEDMLYGTAVKPPSKQWIAGTLPPGKARKLTGTSTISTPNTFLSAALGGTMCQSSIQKPPLSVSKSLTGCGVLGTTLPGDKSKIIKHKQIFCRLNEIQNTRNGNHTQSQICHMHICRKTKVQPSSITRSLTKFYSKYNHDIKILIAHVVW</sequence>
<feature type="signal peptide" evidence="2">
    <location>
        <begin position="1"/>
        <end position="24"/>
    </location>
</feature>
<evidence type="ECO:0008006" key="5">
    <source>
        <dbReference type="Google" id="ProtNLM"/>
    </source>
</evidence>
<keyword evidence="1" id="KW-0175">Coiled coil</keyword>
<name>A0A3Q3QPG4_MONAL</name>
<feature type="coiled-coil region" evidence="1">
    <location>
        <begin position="68"/>
        <end position="95"/>
    </location>
</feature>
<evidence type="ECO:0000313" key="4">
    <source>
        <dbReference type="Proteomes" id="UP000261600"/>
    </source>
</evidence>